<evidence type="ECO:0000313" key="2">
    <source>
        <dbReference type="Proteomes" id="UP000318538"/>
    </source>
</evidence>
<gene>
    <name evidence="1" type="ORF">K227x_14170</name>
</gene>
<reference evidence="1 2" key="1">
    <citation type="submission" date="2019-02" db="EMBL/GenBank/DDBJ databases">
        <title>Deep-cultivation of Planctomycetes and their phenomic and genomic characterization uncovers novel biology.</title>
        <authorList>
            <person name="Wiegand S."/>
            <person name="Jogler M."/>
            <person name="Boedeker C."/>
            <person name="Pinto D."/>
            <person name="Vollmers J."/>
            <person name="Rivas-Marin E."/>
            <person name="Kohn T."/>
            <person name="Peeters S.H."/>
            <person name="Heuer A."/>
            <person name="Rast P."/>
            <person name="Oberbeckmann S."/>
            <person name="Bunk B."/>
            <person name="Jeske O."/>
            <person name="Meyerdierks A."/>
            <person name="Storesund J.E."/>
            <person name="Kallscheuer N."/>
            <person name="Luecker S."/>
            <person name="Lage O.M."/>
            <person name="Pohl T."/>
            <person name="Merkel B.J."/>
            <person name="Hornburger P."/>
            <person name="Mueller R.-W."/>
            <person name="Bruemmer F."/>
            <person name="Labrenz M."/>
            <person name="Spormann A.M."/>
            <person name="Op den Camp H."/>
            <person name="Overmann J."/>
            <person name="Amann R."/>
            <person name="Jetten M.S.M."/>
            <person name="Mascher T."/>
            <person name="Medema M.H."/>
            <person name="Devos D.P."/>
            <person name="Kaster A.-K."/>
            <person name="Ovreas L."/>
            <person name="Rohde M."/>
            <person name="Galperin M.Y."/>
            <person name="Jogler C."/>
        </authorList>
    </citation>
    <scope>NUCLEOTIDE SEQUENCE [LARGE SCALE GENOMIC DNA]</scope>
    <source>
        <strain evidence="1 2">K22_7</strain>
    </source>
</reference>
<organism evidence="1 2">
    <name type="scientific">Rubripirellula lacrimiformis</name>
    <dbReference type="NCBI Taxonomy" id="1930273"/>
    <lineage>
        <taxon>Bacteria</taxon>
        <taxon>Pseudomonadati</taxon>
        <taxon>Planctomycetota</taxon>
        <taxon>Planctomycetia</taxon>
        <taxon>Pirellulales</taxon>
        <taxon>Pirellulaceae</taxon>
        <taxon>Rubripirellula</taxon>
    </lineage>
</organism>
<protein>
    <submittedName>
        <fullName evidence="1">Uncharacterized protein</fullName>
    </submittedName>
</protein>
<dbReference type="EMBL" id="CP036525">
    <property type="protein sequence ID" value="QDT03038.1"/>
    <property type="molecule type" value="Genomic_DNA"/>
</dbReference>
<dbReference type="KEGG" id="rlc:K227x_14170"/>
<accession>A0A517N7R2</accession>
<evidence type="ECO:0000313" key="1">
    <source>
        <dbReference type="EMBL" id="QDT03038.1"/>
    </source>
</evidence>
<name>A0A517N7R2_9BACT</name>
<sequence length="113" mass="13072">MDFIRRGFILMRAWCDPNTFEINFPKVMMGRPLELVALELVVVPGCLIANRERVDQSGANGLAQEFRFMPPDPFPASSSARFHQRDSFHERRKIGHFGDRVRFQPKQTPDVLL</sequence>
<keyword evidence="2" id="KW-1185">Reference proteome</keyword>
<proteinExistence type="predicted"/>
<dbReference type="Proteomes" id="UP000318538">
    <property type="component" value="Chromosome"/>
</dbReference>
<dbReference type="AlphaFoldDB" id="A0A517N7R2"/>